<evidence type="ECO:0000256" key="1">
    <source>
        <dbReference type="SAM" id="Coils"/>
    </source>
</evidence>
<reference evidence="4" key="1">
    <citation type="journal article" date="2008" name="PLoS ONE">
        <title>Survival in nuclear waste, extreme resistance, and potential applications gleaned from the genome sequence of Kineococcus radiotolerans SRS30216.</title>
        <authorList>
            <person name="Bagwell C.E."/>
            <person name="Bhat S."/>
            <person name="Hawkins G.M."/>
            <person name="Smith B.W."/>
            <person name="Biswas T."/>
            <person name="Hoover T.R."/>
            <person name="Saunders E."/>
            <person name="Han C.S."/>
            <person name="Tsodikov O.V."/>
            <person name="Shimkets L.J."/>
        </authorList>
    </citation>
    <scope>NUCLEOTIDE SEQUENCE [LARGE SCALE GENOMIC DNA]</scope>
    <source>
        <strain evidence="4">ATCC BAA-149 / DSM 14245 / SRS30216</strain>
    </source>
</reference>
<dbReference type="Proteomes" id="UP000001116">
    <property type="component" value="Chromosome"/>
</dbReference>
<evidence type="ECO:0008006" key="5">
    <source>
        <dbReference type="Google" id="ProtNLM"/>
    </source>
</evidence>
<feature type="region of interest" description="Disordered" evidence="2">
    <location>
        <begin position="1"/>
        <end position="35"/>
    </location>
</feature>
<protein>
    <recommendedName>
        <fullName evidence="5">Transposase</fullName>
    </recommendedName>
</protein>
<gene>
    <name evidence="3" type="ordered locus">Krad_2650</name>
</gene>
<evidence type="ECO:0000313" key="3">
    <source>
        <dbReference type="EMBL" id="ABS04122.1"/>
    </source>
</evidence>
<dbReference type="RefSeq" id="WP_012087646.1">
    <property type="nucleotide sequence ID" value="NC_009664.2"/>
</dbReference>
<dbReference type="AlphaFoldDB" id="A6WBD3"/>
<dbReference type="OrthoDB" id="9857499at2"/>
<proteinExistence type="predicted"/>
<evidence type="ECO:0000256" key="2">
    <source>
        <dbReference type="SAM" id="MobiDB-lite"/>
    </source>
</evidence>
<organism evidence="3 4">
    <name type="scientific">Kineococcus radiotolerans (strain ATCC BAA-149 / DSM 14245 / SRS30216)</name>
    <dbReference type="NCBI Taxonomy" id="266940"/>
    <lineage>
        <taxon>Bacteria</taxon>
        <taxon>Bacillati</taxon>
        <taxon>Actinomycetota</taxon>
        <taxon>Actinomycetes</taxon>
        <taxon>Kineosporiales</taxon>
        <taxon>Kineosporiaceae</taxon>
        <taxon>Kineococcus</taxon>
    </lineage>
</organism>
<accession>A6WBD3</accession>
<evidence type="ECO:0000313" key="4">
    <source>
        <dbReference type="Proteomes" id="UP000001116"/>
    </source>
</evidence>
<dbReference type="KEGG" id="kra:Krad_2650"/>
<name>A6WBD3_KINRD</name>
<feature type="compositionally biased region" description="Polar residues" evidence="2">
    <location>
        <begin position="1"/>
        <end position="10"/>
    </location>
</feature>
<dbReference type="HOGENOM" id="CLU_1413495_0_0_11"/>
<keyword evidence="1" id="KW-0175">Coiled coil</keyword>
<sequence length="192" mass="20913">MSPDTPTGVNPTRRATAGGQNPSRAIAAKKEQAAANRGKITAAITALQRGGRPINVQSVARAAGVHPHTLRRRPDLLQEARHLRENSHQRPPIDHADPTAAASYNALKARLPASQGEVAELRVQLMNGRDTTRSLETTITTSNEDLTAAREVARDYLRELDQTREELQRAHQKLTGLRIRAPPPANGEGDVR</sequence>
<dbReference type="EMBL" id="CP000750">
    <property type="protein sequence ID" value="ABS04122.1"/>
    <property type="molecule type" value="Genomic_DNA"/>
</dbReference>
<keyword evidence="4" id="KW-1185">Reference proteome</keyword>
<feature type="coiled-coil region" evidence="1">
    <location>
        <begin position="146"/>
        <end position="180"/>
    </location>
</feature>